<dbReference type="InterPro" id="IPR057326">
    <property type="entry name" value="KR_dom"/>
</dbReference>
<dbReference type="PRINTS" id="PR00081">
    <property type="entry name" value="GDHRDH"/>
</dbReference>
<comment type="caution">
    <text evidence="5">The sequence shown here is derived from an EMBL/GenBank/DDBJ whole genome shotgun (WGS) entry which is preliminary data.</text>
</comment>
<evidence type="ECO:0000259" key="4">
    <source>
        <dbReference type="SMART" id="SM00822"/>
    </source>
</evidence>
<dbReference type="InterPro" id="IPR002347">
    <property type="entry name" value="SDR_fam"/>
</dbReference>
<organism evidence="5 6">
    <name type="scientific">Corynebacterium genitalium ATCC 33030</name>
    <dbReference type="NCBI Taxonomy" id="585529"/>
    <lineage>
        <taxon>Bacteria</taxon>
        <taxon>Bacillati</taxon>
        <taxon>Actinomycetota</taxon>
        <taxon>Actinomycetes</taxon>
        <taxon>Mycobacteriales</taxon>
        <taxon>Corynebacteriaceae</taxon>
        <taxon>Corynebacterium</taxon>
    </lineage>
</organism>
<evidence type="ECO:0000313" key="6">
    <source>
        <dbReference type="Proteomes" id="UP000004208"/>
    </source>
</evidence>
<name>D7WBY1_9CORY</name>
<accession>D7WBY1</accession>
<dbReference type="STRING" id="585529.HMPREF0291_10990"/>
<dbReference type="FunFam" id="3.40.50.720:FF:000084">
    <property type="entry name" value="Short-chain dehydrogenase reductase"/>
    <property type="match status" value="1"/>
</dbReference>
<reference evidence="5" key="1">
    <citation type="submission" date="2010-06" db="EMBL/GenBank/DDBJ databases">
        <authorList>
            <person name="Muzny D."/>
            <person name="Qin X."/>
            <person name="Buhay C."/>
            <person name="Dugan-Rocha S."/>
            <person name="Ding Y."/>
            <person name="Chen G."/>
            <person name="Hawes A."/>
            <person name="Holder M."/>
            <person name="Jhangiani S."/>
            <person name="Johnson A."/>
            <person name="Khan Z."/>
            <person name="Li Z."/>
            <person name="Liu W."/>
            <person name="Liu X."/>
            <person name="Perez L."/>
            <person name="Shen H."/>
            <person name="Wang Q."/>
            <person name="Watt J."/>
            <person name="Xi L."/>
            <person name="Xin Y."/>
            <person name="Zhou J."/>
            <person name="Deng J."/>
            <person name="Jiang H."/>
            <person name="Liu Y."/>
            <person name="Qu J."/>
            <person name="Song X.-Z."/>
            <person name="Zhang L."/>
            <person name="Villasana D."/>
            <person name="Johnson A."/>
            <person name="Liu J."/>
            <person name="Liyanage D."/>
            <person name="Lorensuhewa L."/>
            <person name="Robinson T."/>
            <person name="Song A."/>
            <person name="Song B.-B."/>
            <person name="Dinh H."/>
            <person name="Thornton R."/>
            <person name="Coyle M."/>
            <person name="Francisco L."/>
            <person name="Jackson L."/>
            <person name="Javaid M."/>
            <person name="Korchina V."/>
            <person name="Kovar C."/>
            <person name="Mata R."/>
            <person name="Mathew T."/>
            <person name="Ngo R."/>
            <person name="Nguyen L."/>
            <person name="Nguyen N."/>
            <person name="Okwuonu G."/>
            <person name="Ongeri F."/>
            <person name="Pham C."/>
            <person name="Simmons D."/>
            <person name="Wilczek-Boney K."/>
            <person name="Hale W."/>
            <person name="Jakkamsetti A."/>
            <person name="Pham P."/>
            <person name="Ruth R."/>
            <person name="San Lucas F."/>
            <person name="Warren J."/>
            <person name="Zhang J."/>
            <person name="Zhao Z."/>
            <person name="Zhou C."/>
            <person name="Zhu D."/>
            <person name="Lee S."/>
            <person name="Bess C."/>
            <person name="Blankenburg K."/>
            <person name="Forbes L."/>
            <person name="Fu Q."/>
            <person name="Gubbala S."/>
            <person name="Hirani K."/>
            <person name="Jayaseelan J.C."/>
            <person name="Lara F."/>
            <person name="Munidasa M."/>
            <person name="Palculict T."/>
            <person name="Patil S."/>
            <person name="Pu L.-L."/>
            <person name="Saada N."/>
            <person name="Tang L."/>
            <person name="Weissenberger G."/>
            <person name="Zhu Y."/>
            <person name="Hemphill L."/>
            <person name="Shang Y."/>
            <person name="Youmans B."/>
            <person name="Ayvaz T."/>
            <person name="Ross M."/>
            <person name="Santibanez J."/>
            <person name="Aqrawi P."/>
            <person name="Gross S."/>
            <person name="Joshi V."/>
            <person name="Fowler G."/>
            <person name="Nazareth L."/>
            <person name="Reid J."/>
            <person name="Worley K."/>
            <person name="Petrosino J."/>
            <person name="Highlander S."/>
            <person name="Gibbs R."/>
        </authorList>
    </citation>
    <scope>NUCLEOTIDE SEQUENCE [LARGE SCALE GENOMIC DNA]</scope>
    <source>
        <strain evidence="5">ATCC 33030</strain>
    </source>
</reference>
<proteinExistence type="inferred from homology"/>
<evidence type="ECO:0000313" key="5">
    <source>
        <dbReference type="EMBL" id="EFK54610.1"/>
    </source>
</evidence>
<dbReference type="SUPFAM" id="SSF51735">
    <property type="entry name" value="NAD(P)-binding Rossmann-fold domains"/>
    <property type="match status" value="1"/>
</dbReference>
<dbReference type="PANTHER" id="PTHR43639:SF1">
    <property type="entry name" value="SHORT-CHAIN DEHYDROGENASE_REDUCTASE FAMILY PROTEIN"/>
    <property type="match status" value="1"/>
</dbReference>
<dbReference type="HOGENOM" id="CLU_010194_1_3_11"/>
<dbReference type="eggNOG" id="COG1028">
    <property type="taxonomic scope" value="Bacteria"/>
</dbReference>
<dbReference type="GO" id="GO:0016491">
    <property type="term" value="F:oxidoreductase activity"/>
    <property type="evidence" value="ECO:0007669"/>
    <property type="project" value="UniProtKB-KW"/>
</dbReference>
<dbReference type="Pfam" id="PF13561">
    <property type="entry name" value="adh_short_C2"/>
    <property type="match status" value="1"/>
</dbReference>
<keyword evidence="2" id="KW-0560">Oxidoreductase</keyword>
<dbReference type="Gene3D" id="3.40.50.720">
    <property type="entry name" value="NAD(P)-binding Rossmann-like Domain"/>
    <property type="match status" value="1"/>
</dbReference>
<dbReference type="OrthoDB" id="517007at2"/>
<feature type="region of interest" description="Disordered" evidence="3">
    <location>
        <begin position="258"/>
        <end position="288"/>
    </location>
</feature>
<dbReference type="RefSeq" id="WP_005288894.1">
    <property type="nucleotide sequence ID" value="NZ_CM000961.1"/>
</dbReference>
<dbReference type="InterPro" id="IPR036291">
    <property type="entry name" value="NAD(P)-bd_dom_sf"/>
</dbReference>
<dbReference type="SMART" id="SM00822">
    <property type="entry name" value="PKS_KR"/>
    <property type="match status" value="1"/>
</dbReference>
<dbReference type="PANTHER" id="PTHR43639">
    <property type="entry name" value="OXIDOREDUCTASE, SHORT-CHAIN DEHYDROGENASE/REDUCTASE FAMILY (AFU_ORTHOLOGUE AFUA_5G02870)"/>
    <property type="match status" value="1"/>
</dbReference>
<protein>
    <submittedName>
        <fullName evidence="5">Oxidoreductase, short chain dehydrogenase/reductase family protein</fullName>
    </submittedName>
</protein>
<evidence type="ECO:0000256" key="2">
    <source>
        <dbReference type="ARBA" id="ARBA00023002"/>
    </source>
</evidence>
<feature type="compositionally biased region" description="Polar residues" evidence="3">
    <location>
        <begin position="261"/>
        <end position="277"/>
    </location>
</feature>
<keyword evidence="6" id="KW-1185">Reference proteome</keyword>
<dbReference type="EMBL" id="ACLJ02000002">
    <property type="protein sequence ID" value="EFK54610.1"/>
    <property type="molecule type" value="Genomic_DNA"/>
</dbReference>
<feature type="domain" description="Ketoreductase" evidence="4">
    <location>
        <begin position="5"/>
        <end position="153"/>
    </location>
</feature>
<dbReference type="PRINTS" id="PR00080">
    <property type="entry name" value="SDRFAMILY"/>
</dbReference>
<comment type="similarity">
    <text evidence="1">Belongs to the short-chain dehydrogenases/reductases (SDR) family.</text>
</comment>
<evidence type="ECO:0000256" key="3">
    <source>
        <dbReference type="SAM" id="MobiDB-lite"/>
    </source>
</evidence>
<sequence length="288" mass="30110">MDEQRTALVTGASSGIGSAIARRLVHDGARVLVGYHSGRSRAEQLCNTLNTSNVGEAVPVHIDLTDPRNIPSRFDELTAEFGPVHHLVNNAGVNDRSPALALDYARLEEVIAVNLSSPLLLSSAAACYFVANDVTGSIVTVTSVHDQIPITGGTLYCASKGGLAVASRALALEFAEHGIRLNLVAPGETATPMNGTPQDSDGEIVERPAIPMGRAGQPAEIANAVAWLLSPEASYMTGATLYVDGGLMLTAAEENAKAASTPITSTKGHTHESSNNPPHRIRLGDPDH</sequence>
<dbReference type="AlphaFoldDB" id="D7WBY1"/>
<gene>
    <name evidence="5" type="ORF">HMPREF0291_10990</name>
</gene>
<dbReference type="Proteomes" id="UP000004208">
    <property type="component" value="Unassembled WGS sequence"/>
</dbReference>
<evidence type="ECO:0000256" key="1">
    <source>
        <dbReference type="ARBA" id="ARBA00006484"/>
    </source>
</evidence>